<evidence type="ECO:0000313" key="3">
    <source>
        <dbReference type="Proteomes" id="UP001283361"/>
    </source>
</evidence>
<feature type="compositionally biased region" description="Pro residues" evidence="1">
    <location>
        <begin position="1"/>
        <end position="12"/>
    </location>
</feature>
<sequence>MSESEPPGPHSPINPDENNRVTTRGSLTSLPSHRSADFRLQALDAQHSSGAGQVVTGELLQNMHATHAHRDLRRIN</sequence>
<accession>A0AAE1ARC4</accession>
<name>A0AAE1ARC4_9GAST</name>
<feature type="compositionally biased region" description="Polar residues" evidence="1">
    <location>
        <begin position="20"/>
        <end position="32"/>
    </location>
</feature>
<evidence type="ECO:0000313" key="2">
    <source>
        <dbReference type="EMBL" id="KAK3791901.1"/>
    </source>
</evidence>
<keyword evidence="3" id="KW-1185">Reference proteome</keyword>
<comment type="caution">
    <text evidence="2">The sequence shown here is derived from an EMBL/GenBank/DDBJ whole genome shotgun (WGS) entry which is preliminary data.</text>
</comment>
<dbReference type="EMBL" id="JAWDGP010001428">
    <property type="protein sequence ID" value="KAK3791901.1"/>
    <property type="molecule type" value="Genomic_DNA"/>
</dbReference>
<feature type="region of interest" description="Disordered" evidence="1">
    <location>
        <begin position="1"/>
        <end position="33"/>
    </location>
</feature>
<dbReference type="AlphaFoldDB" id="A0AAE1ARC4"/>
<evidence type="ECO:0000256" key="1">
    <source>
        <dbReference type="SAM" id="MobiDB-lite"/>
    </source>
</evidence>
<dbReference type="Proteomes" id="UP001283361">
    <property type="component" value="Unassembled WGS sequence"/>
</dbReference>
<gene>
    <name evidence="2" type="ORF">RRG08_026803</name>
</gene>
<reference evidence="2" key="1">
    <citation type="journal article" date="2023" name="G3 (Bethesda)">
        <title>A reference genome for the long-term kleptoplast-retaining sea slug Elysia crispata morphotype clarki.</title>
        <authorList>
            <person name="Eastman K.E."/>
            <person name="Pendleton A.L."/>
            <person name="Shaikh M.A."/>
            <person name="Suttiyut T."/>
            <person name="Ogas R."/>
            <person name="Tomko P."/>
            <person name="Gavelis G."/>
            <person name="Widhalm J.R."/>
            <person name="Wisecaver J.H."/>
        </authorList>
    </citation>
    <scope>NUCLEOTIDE SEQUENCE</scope>
    <source>
        <strain evidence="2">ECLA1</strain>
    </source>
</reference>
<protein>
    <submittedName>
        <fullName evidence="2">Uncharacterized protein</fullName>
    </submittedName>
</protein>
<organism evidence="2 3">
    <name type="scientific">Elysia crispata</name>
    <name type="common">lettuce slug</name>
    <dbReference type="NCBI Taxonomy" id="231223"/>
    <lineage>
        <taxon>Eukaryota</taxon>
        <taxon>Metazoa</taxon>
        <taxon>Spiralia</taxon>
        <taxon>Lophotrochozoa</taxon>
        <taxon>Mollusca</taxon>
        <taxon>Gastropoda</taxon>
        <taxon>Heterobranchia</taxon>
        <taxon>Euthyneura</taxon>
        <taxon>Panpulmonata</taxon>
        <taxon>Sacoglossa</taxon>
        <taxon>Placobranchoidea</taxon>
        <taxon>Plakobranchidae</taxon>
        <taxon>Elysia</taxon>
    </lineage>
</organism>
<proteinExistence type="predicted"/>